<dbReference type="Pfam" id="PF25990">
    <property type="entry name" value="Beta-barrel_YknX"/>
    <property type="match status" value="1"/>
</dbReference>
<organism evidence="5 6">
    <name type="scientific">Bdellovibrio svalbardensis</name>
    <dbReference type="NCBI Taxonomy" id="2972972"/>
    <lineage>
        <taxon>Bacteria</taxon>
        <taxon>Pseudomonadati</taxon>
        <taxon>Bdellovibrionota</taxon>
        <taxon>Bdellovibrionia</taxon>
        <taxon>Bdellovibrionales</taxon>
        <taxon>Pseudobdellovibrionaceae</taxon>
        <taxon>Bdellovibrio</taxon>
    </lineage>
</organism>
<feature type="domain" description="CzcB-like barrel-sandwich hybrid" evidence="3">
    <location>
        <begin position="59"/>
        <end position="151"/>
    </location>
</feature>
<evidence type="ECO:0000256" key="2">
    <source>
        <dbReference type="ARBA" id="ARBA00023054"/>
    </source>
</evidence>
<dbReference type="Gene3D" id="2.40.420.20">
    <property type="match status" value="1"/>
</dbReference>
<dbReference type="PANTHER" id="PTHR32347:SF14">
    <property type="entry name" value="EFFLUX SYSTEM COMPONENT YKNX-RELATED"/>
    <property type="match status" value="1"/>
</dbReference>
<evidence type="ECO:0000313" key="5">
    <source>
        <dbReference type="EMBL" id="MDG0816276.1"/>
    </source>
</evidence>
<sequence>MKKQWIALLAASLLLVGFVGYRSFKASNKSDWKSIKPSQAELVIKVTANGSVTPRNKLVVTTPISGRVDRVLVEEGAKVRKGQQVALLSSSDRVALMDSLNQGLDAGEQQRLKDMYRPTPILAPAAGTIVLRAVNQGQSVNTETTLFEISDMLIVISKVDETDIAKVRVGQAVEISIDAYAGHKFAGIVDRIGQQSTVTNNVTTYDVFISPKETFPDNIKSGMSSSVDYLISKKDNALLIPTWLSEGRKNAKMELMIADASGKPQKKEVLLGESNGDSVEVVEGLTSTDELLYKPLTYETETKGAPFSVGGKKSK</sequence>
<keyword evidence="2" id="KW-0175">Coiled coil</keyword>
<dbReference type="InterPro" id="IPR058636">
    <property type="entry name" value="Beta-barrel_YknX"/>
</dbReference>
<dbReference type="SUPFAM" id="SSF111369">
    <property type="entry name" value="HlyD-like secretion proteins"/>
    <property type="match status" value="1"/>
</dbReference>
<dbReference type="Gene3D" id="2.40.30.170">
    <property type="match status" value="1"/>
</dbReference>
<dbReference type="InterPro" id="IPR058647">
    <property type="entry name" value="BSH_CzcB-like"/>
</dbReference>
<dbReference type="Pfam" id="PF25973">
    <property type="entry name" value="BSH_CzcB"/>
    <property type="match status" value="1"/>
</dbReference>
<gene>
    <name evidence="5" type="ORF">NWE73_07865</name>
</gene>
<evidence type="ECO:0000313" key="6">
    <source>
        <dbReference type="Proteomes" id="UP001152321"/>
    </source>
</evidence>
<evidence type="ECO:0000259" key="3">
    <source>
        <dbReference type="Pfam" id="PF25973"/>
    </source>
</evidence>
<evidence type="ECO:0000256" key="1">
    <source>
        <dbReference type="ARBA" id="ARBA00004196"/>
    </source>
</evidence>
<dbReference type="PANTHER" id="PTHR32347">
    <property type="entry name" value="EFFLUX SYSTEM COMPONENT YKNX-RELATED"/>
    <property type="match status" value="1"/>
</dbReference>
<dbReference type="EMBL" id="JANRMI010000002">
    <property type="protein sequence ID" value="MDG0816276.1"/>
    <property type="molecule type" value="Genomic_DNA"/>
</dbReference>
<reference evidence="5" key="1">
    <citation type="submission" date="2022-08" db="EMBL/GenBank/DDBJ databases">
        <title>Novel Bdellovibrio Species Isolated from Svalbard: Designation Bdellovibrio svalbardensis.</title>
        <authorList>
            <person name="Mitchell R.J."/>
            <person name="Choi S.Y."/>
        </authorList>
    </citation>
    <scope>NUCLEOTIDE SEQUENCE</scope>
    <source>
        <strain evidence="5">PAP01</strain>
    </source>
</reference>
<dbReference type="RefSeq" id="WP_277577754.1">
    <property type="nucleotide sequence ID" value="NZ_JANRMI010000002.1"/>
</dbReference>
<name>A0ABT6DHJ9_9BACT</name>
<dbReference type="CDD" id="cd06850">
    <property type="entry name" value="biotinyl_domain"/>
    <property type="match status" value="1"/>
</dbReference>
<dbReference type="Gene3D" id="2.40.50.100">
    <property type="match status" value="1"/>
</dbReference>
<evidence type="ECO:0000259" key="4">
    <source>
        <dbReference type="Pfam" id="PF25990"/>
    </source>
</evidence>
<dbReference type="InterPro" id="IPR050465">
    <property type="entry name" value="UPF0194_transport"/>
</dbReference>
<keyword evidence="6" id="KW-1185">Reference proteome</keyword>
<feature type="domain" description="YknX-like beta-barrel" evidence="4">
    <location>
        <begin position="154"/>
        <end position="227"/>
    </location>
</feature>
<comment type="caution">
    <text evidence="5">The sequence shown here is derived from an EMBL/GenBank/DDBJ whole genome shotgun (WGS) entry which is preliminary data.</text>
</comment>
<comment type="subcellular location">
    <subcellularLocation>
        <location evidence="1">Cell envelope</location>
    </subcellularLocation>
</comment>
<proteinExistence type="predicted"/>
<protein>
    <submittedName>
        <fullName evidence="5">Efflux RND transporter periplasmic adaptor subunit</fullName>
    </submittedName>
</protein>
<accession>A0ABT6DHJ9</accession>
<dbReference type="Proteomes" id="UP001152321">
    <property type="component" value="Unassembled WGS sequence"/>
</dbReference>